<proteinExistence type="predicted"/>
<protein>
    <recommendedName>
        <fullName evidence="3">Integrase</fullName>
    </recommendedName>
</protein>
<keyword evidence="2" id="KW-1185">Reference proteome</keyword>
<organism evidence="1 2">
    <name type="scientific">Sphingomonas ginsenosidimutans</name>
    <dbReference type="NCBI Taxonomy" id="862134"/>
    <lineage>
        <taxon>Bacteria</taxon>
        <taxon>Pseudomonadati</taxon>
        <taxon>Pseudomonadota</taxon>
        <taxon>Alphaproteobacteria</taxon>
        <taxon>Sphingomonadales</taxon>
        <taxon>Sphingomonadaceae</taxon>
        <taxon>Sphingomonas</taxon>
    </lineage>
</organism>
<evidence type="ECO:0000313" key="1">
    <source>
        <dbReference type="EMBL" id="PCG08150.1"/>
    </source>
</evidence>
<name>A0A2A4HUU0_9SPHN</name>
<dbReference type="EMBL" id="NWVD01000007">
    <property type="protein sequence ID" value="PCG08150.1"/>
    <property type="molecule type" value="Genomic_DNA"/>
</dbReference>
<evidence type="ECO:0000313" key="2">
    <source>
        <dbReference type="Proteomes" id="UP000218784"/>
    </source>
</evidence>
<gene>
    <name evidence="1" type="ORF">COA17_13830</name>
</gene>
<sequence>MNNPPVVESRSRLETDLRFDELVERWAVDRSPRPQSVHDTKVAVKDLIAFFGDVAVATFTKDMLLDYRDAARVMPIDMPRADRALPFPDRFAKYKGNT</sequence>
<accession>A0A2A4HUU0</accession>
<comment type="caution">
    <text evidence="1">The sequence shown here is derived from an EMBL/GenBank/DDBJ whole genome shotgun (WGS) entry which is preliminary data.</text>
</comment>
<evidence type="ECO:0008006" key="3">
    <source>
        <dbReference type="Google" id="ProtNLM"/>
    </source>
</evidence>
<dbReference type="Proteomes" id="UP000218784">
    <property type="component" value="Unassembled WGS sequence"/>
</dbReference>
<dbReference type="RefSeq" id="WP_096613239.1">
    <property type="nucleotide sequence ID" value="NZ_NWVD01000007.1"/>
</dbReference>
<dbReference type="AlphaFoldDB" id="A0A2A4HUU0"/>
<reference evidence="1 2" key="1">
    <citation type="submission" date="2017-09" db="EMBL/GenBank/DDBJ databases">
        <title>Sphingomonas ginsenosidimutans KACC 14949, whole genome shotgun sequence.</title>
        <authorList>
            <person name="Feng G."/>
            <person name="Zhu H."/>
        </authorList>
    </citation>
    <scope>NUCLEOTIDE SEQUENCE [LARGE SCALE GENOMIC DNA]</scope>
    <source>
        <strain evidence="1 2">KACC 14949</strain>
    </source>
</reference>